<keyword evidence="9" id="KW-0472">Membrane</keyword>
<feature type="transmembrane region" description="Helical" evidence="9">
    <location>
        <begin position="25"/>
        <end position="43"/>
    </location>
</feature>
<keyword evidence="7" id="KW-0067">ATP-binding</keyword>
<dbReference type="Pfam" id="PF07730">
    <property type="entry name" value="HisKA_3"/>
    <property type="match status" value="1"/>
</dbReference>
<dbReference type="SUPFAM" id="SSF55785">
    <property type="entry name" value="PYP-like sensor domain (PAS domain)"/>
    <property type="match status" value="1"/>
</dbReference>
<dbReference type="InterPro" id="IPR035965">
    <property type="entry name" value="PAS-like_dom_sf"/>
</dbReference>
<dbReference type="Proteomes" id="UP001560267">
    <property type="component" value="Unassembled WGS sequence"/>
</dbReference>
<name>A0ABV3Y1B4_9ACTN</name>
<dbReference type="EMBL" id="JBFSHR010000014">
    <property type="protein sequence ID" value="MEX6429346.1"/>
    <property type="molecule type" value="Genomic_DNA"/>
</dbReference>
<dbReference type="Pfam" id="PF02518">
    <property type="entry name" value="HATPase_c"/>
    <property type="match status" value="1"/>
</dbReference>
<proteinExistence type="predicted"/>
<dbReference type="SMART" id="SM00387">
    <property type="entry name" value="HATPase_c"/>
    <property type="match status" value="1"/>
</dbReference>
<evidence type="ECO:0000256" key="4">
    <source>
        <dbReference type="ARBA" id="ARBA00022679"/>
    </source>
</evidence>
<accession>A0ABV3Y1B4</accession>
<keyword evidence="5" id="KW-0547">Nucleotide-binding</keyword>
<evidence type="ECO:0000256" key="1">
    <source>
        <dbReference type="ARBA" id="ARBA00000085"/>
    </source>
</evidence>
<feature type="domain" description="PAS" evidence="10">
    <location>
        <begin position="145"/>
        <end position="184"/>
    </location>
</feature>
<dbReference type="CDD" id="cd16917">
    <property type="entry name" value="HATPase_UhpB-NarQ-NarX-like"/>
    <property type="match status" value="1"/>
</dbReference>
<reference evidence="11 12" key="1">
    <citation type="submission" date="2024-07" db="EMBL/GenBank/DDBJ databases">
        <title>Draft Genome Sequence of Ferrimicrobium acidiphilum Strain YE2023, Isolated from a Pulp of Bioleach Reactor.</title>
        <authorList>
            <person name="Elkina Y.A."/>
            <person name="Bulaeva A.G."/>
            <person name="Beletsky A.V."/>
            <person name="Mardanov A.V."/>
        </authorList>
    </citation>
    <scope>NUCLEOTIDE SEQUENCE [LARGE SCALE GENOMIC DNA]</scope>
    <source>
        <strain evidence="11 12">YE2023</strain>
    </source>
</reference>
<comment type="caution">
    <text evidence="11">The sequence shown here is derived from an EMBL/GenBank/DDBJ whole genome shotgun (WGS) entry which is preliminary data.</text>
</comment>
<keyword evidence="8" id="KW-0902">Two-component regulatory system</keyword>
<keyword evidence="3" id="KW-0597">Phosphoprotein</keyword>
<dbReference type="RefSeq" id="WP_369084392.1">
    <property type="nucleotide sequence ID" value="NZ_JBFSHR010000014.1"/>
</dbReference>
<dbReference type="InterPro" id="IPR011712">
    <property type="entry name" value="Sig_transdc_His_kin_sub3_dim/P"/>
</dbReference>
<evidence type="ECO:0000256" key="6">
    <source>
        <dbReference type="ARBA" id="ARBA00022777"/>
    </source>
</evidence>
<dbReference type="PANTHER" id="PTHR24421">
    <property type="entry name" value="NITRATE/NITRITE SENSOR PROTEIN NARX-RELATED"/>
    <property type="match status" value="1"/>
</dbReference>
<dbReference type="InterPro" id="IPR036890">
    <property type="entry name" value="HATPase_C_sf"/>
</dbReference>
<dbReference type="SUPFAM" id="SSF55874">
    <property type="entry name" value="ATPase domain of HSP90 chaperone/DNA topoisomerase II/histidine kinase"/>
    <property type="match status" value="1"/>
</dbReference>
<evidence type="ECO:0000259" key="10">
    <source>
        <dbReference type="PROSITE" id="PS50112"/>
    </source>
</evidence>
<dbReference type="InterPro" id="IPR003594">
    <property type="entry name" value="HATPase_dom"/>
</dbReference>
<dbReference type="InterPro" id="IPR000014">
    <property type="entry name" value="PAS"/>
</dbReference>
<keyword evidence="6 11" id="KW-0418">Kinase</keyword>
<comment type="catalytic activity">
    <reaction evidence="1">
        <text>ATP + protein L-histidine = ADP + protein N-phospho-L-histidine.</text>
        <dbReference type="EC" id="2.7.13.3"/>
    </reaction>
</comment>
<evidence type="ECO:0000256" key="9">
    <source>
        <dbReference type="SAM" id="Phobius"/>
    </source>
</evidence>
<evidence type="ECO:0000256" key="3">
    <source>
        <dbReference type="ARBA" id="ARBA00022553"/>
    </source>
</evidence>
<keyword evidence="9" id="KW-0812">Transmembrane</keyword>
<gene>
    <name evidence="11" type="ORF">AB6A68_05770</name>
</gene>
<keyword evidence="4" id="KW-0808">Transferase</keyword>
<sequence>MISQPTSTDLRSILGRIVHPPLGEARFWVLQLSVLVIAGVHLLSDISLAKADSAFPFSLPVALMIIPILYAALHYGLSGSAATAIWAVLLWLPDLLLPHDQGHPGSDLVNLALVVLVAIVVGHRIEAERLAHTHITQLNSERLAAETLYRQLFEANRSPILVLDDSGVVRDANTAATFAFGQSPVGQRAESLCEATRSLAECAGQIASLPDDRDYRIEMATLAHDNSEVTTQLIFEDVTEEVTGERRATHYARLVVQAEEDQRLRLSRELHDEPLQLFLHIARRLEGLAEMDGLPLDAATRLAEVHDLTLEAAGSLRSVTRDLRPPALDQLGLVAAISSLLSDVKENEPDLFVKLEVSGNEVRLVAPFELGVFRITQEAIHNTVRHAGATRLIVRIDFRSQSLALRISDDGCGFEPDTQDLIRSGHLGLLGMHERARLLEGGLEVASAPNSGTIVSALFPISSGSAVQAP</sequence>
<evidence type="ECO:0000313" key="12">
    <source>
        <dbReference type="Proteomes" id="UP001560267"/>
    </source>
</evidence>
<keyword evidence="9" id="KW-1133">Transmembrane helix</keyword>
<evidence type="ECO:0000256" key="7">
    <source>
        <dbReference type="ARBA" id="ARBA00022840"/>
    </source>
</evidence>
<evidence type="ECO:0000256" key="5">
    <source>
        <dbReference type="ARBA" id="ARBA00022741"/>
    </source>
</evidence>
<feature type="transmembrane region" description="Helical" evidence="9">
    <location>
        <begin position="55"/>
        <end position="73"/>
    </location>
</feature>
<protein>
    <recommendedName>
        <fullName evidence="2">histidine kinase</fullName>
        <ecNumber evidence="2">2.7.13.3</ecNumber>
    </recommendedName>
</protein>
<evidence type="ECO:0000313" key="11">
    <source>
        <dbReference type="EMBL" id="MEX6429346.1"/>
    </source>
</evidence>
<dbReference type="PROSITE" id="PS50112">
    <property type="entry name" value="PAS"/>
    <property type="match status" value="1"/>
</dbReference>
<organism evidence="11 12">
    <name type="scientific">Ferrimicrobium acidiphilum</name>
    <dbReference type="NCBI Taxonomy" id="121039"/>
    <lineage>
        <taxon>Bacteria</taxon>
        <taxon>Bacillati</taxon>
        <taxon>Actinomycetota</taxon>
        <taxon>Acidimicrobiia</taxon>
        <taxon>Acidimicrobiales</taxon>
        <taxon>Acidimicrobiaceae</taxon>
        <taxon>Ferrimicrobium</taxon>
    </lineage>
</organism>
<dbReference type="InterPro" id="IPR050482">
    <property type="entry name" value="Sensor_HK_TwoCompSys"/>
</dbReference>
<dbReference type="GO" id="GO:0016301">
    <property type="term" value="F:kinase activity"/>
    <property type="evidence" value="ECO:0007669"/>
    <property type="project" value="UniProtKB-KW"/>
</dbReference>
<evidence type="ECO:0000256" key="8">
    <source>
        <dbReference type="ARBA" id="ARBA00023012"/>
    </source>
</evidence>
<dbReference type="Gene3D" id="3.30.565.10">
    <property type="entry name" value="Histidine kinase-like ATPase, C-terminal domain"/>
    <property type="match status" value="1"/>
</dbReference>
<dbReference type="PANTHER" id="PTHR24421:SF10">
    <property type="entry name" value="NITRATE_NITRITE SENSOR PROTEIN NARQ"/>
    <property type="match status" value="1"/>
</dbReference>
<evidence type="ECO:0000256" key="2">
    <source>
        <dbReference type="ARBA" id="ARBA00012438"/>
    </source>
</evidence>
<keyword evidence="12" id="KW-1185">Reference proteome</keyword>
<dbReference type="EC" id="2.7.13.3" evidence="2"/>